<dbReference type="InterPro" id="IPR021056">
    <property type="entry name" value="Mt_import_IM_translocase_Tim54"/>
</dbReference>
<evidence type="ECO:0000256" key="10">
    <source>
        <dbReference type="ARBA" id="ARBA00023128"/>
    </source>
</evidence>
<dbReference type="EMBL" id="JBFMKM010000004">
    <property type="protein sequence ID" value="KAL1306930.1"/>
    <property type="molecule type" value="Genomic_DNA"/>
</dbReference>
<dbReference type="RefSeq" id="XP_069203202.1">
    <property type="nucleotide sequence ID" value="XM_069345374.1"/>
</dbReference>
<evidence type="ECO:0000256" key="11">
    <source>
        <dbReference type="ARBA" id="ARBA00023136"/>
    </source>
</evidence>
<proteinExistence type="inferred from homology"/>
<organism evidence="13 14">
    <name type="scientific">Neodothiora populina</name>
    <dbReference type="NCBI Taxonomy" id="2781224"/>
    <lineage>
        <taxon>Eukaryota</taxon>
        <taxon>Fungi</taxon>
        <taxon>Dikarya</taxon>
        <taxon>Ascomycota</taxon>
        <taxon>Pezizomycotina</taxon>
        <taxon>Dothideomycetes</taxon>
        <taxon>Dothideomycetidae</taxon>
        <taxon>Dothideales</taxon>
        <taxon>Dothioraceae</taxon>
        <taxon>Neodothiora</taxon>
    </lineage>
</organism>
<reference evidence="13 14" key="1">
    <citation type="submission" date="2024-07" db="EMBL/GenBank/DDBJ databases">
        <title>Draft sequence of the Neodothiora populina.</title>
        <authorList>
            <person name="Drown D.D."/>
            <person name="Schuette U.S."/>
            <person name="Buechlein A.B."/>
            <person name="Rusch D.R."/>
            <person name="Winton L.W."/>
            <person name="Adams G.A."/>
        </authorList>
    </citation>
    <scope>NUCLEOTIDE SEQUENCE [LARGE SCALE GENOMIC DNA]</scope>
    <source>
        <strain evidence="13 14">CPC 39397</strain>
    </source>
</reference>
<comment type="caution">
    <text evidence="13">The sequence shown here is derived from an EMBL/GenBank/DDBJ whole genome shotgun (WGS) entry which is preliminary data.</text>
</comment>
<dbReference type="Pfam" id="PF11711">
    <property type="entry name" value="Tim54"/>
    <property type="match status" value="1"/>
</dbReference>
<evidence type="ECO:0000256" key="6">
    <source>
        <dbReference type="ARBA" id="ARBA00022792"/>
    </source>
</evidence>
<protein>
    <recommendedName>
        <fullName evidence="3">Mitochondrial import inner membrane translocase subunit TIM54</fullName>
    </recommendedName>
</protein>
<evidence type="ECO:0000256" key="12">
    <source>
        <dbReference type="SAM" id="MobiDB-lite"/>
    </source>
</evidence>
<evidence type="ECO:0000313" key="14">
    <source>
        <dbReference type="Proteomes" id="UP001562354"/>
    </source>
</evidence>
<keyword evidence="5" id="KW-0812">Transmembrane</keyword>
<keyword evidence="8" id="KW-1133">Transmembrane helix</keyword>
<evidence type="ECO:0000256" key="4">
    <source>
        <dbReference type="ARBA" id="ARBA00022448"/>
    </source>
</evidence>
<dbReference type="Proteomes" id="UP001562354">
    <property type="component" value="Unassembled WGS sequence"/>
</dbReference>
<evidence type="ECO:0000256" key="7">
    <source>
        <dbReference type="ARBA" id="ARBA00022927"/>
    </source>
</evidence>
<dbReference type="GeneID" id="95979271"/>
<feature type="compositionally biased region" description="Basic and acidic residues" evidence="12">
    <location>
        <begin position="301"/>
        <end position="314"/>
    </location>
</feature>
<evidence type="ECO:0000256" key="3">
    <source>
        <dbReference type="ARBA" id="ARBA00020796"/>
    </source>
</evidence>
<evidence type="ECO:0000256" key="9">
    <source>
        <dbReference type="ARBA" id="ARBA00023010"/>
    </source>
</evidence>
<accession>A0ABR3PLA1</accession>
<comment type="similarity">
    <text evidence="2">Belongs to the TIM54 family.</text>
</comment>
<feature type="region of interest" description="Disordered" evidence="12">
    <location>
        <begin position="266"/>
        <end position="314"/>
    </location>
</feature>
<sequence length="463" mass="50860">MAETTGADPVPKPANAAAPGKMAAAAATTGTTAKATVAEEMNPAFKMMGLPNFKAKLPSRNWMIFLGITGSFAAAVAYDKYQTKRTRQKWCDLVAPLAEQTIGPDVLARRVTVYIEAQPADGLRNAREHFHEYIKPTLVAAAMDWDVVEGRREGDVRYGTAERIRRYRQRKGEQANPRDDDTDPSVVVENLREGLGTPRESGPAGDLVVGRHAWKEYVRGVHEGWLGPMNKPEAEIPSATSLSAVEQPLLETIETAAPVAADAATTLAASAPSSPPDNVSPPDDASPTAPVDQPAPVPEAPKTEEAEKTKRLLKPDPYISTSAYASAQPPPSMPQELGPTAIIPVAHILGFWKFPIRIWRFLNRRELADDIGRRTAALCLASSRPFDSVVEPETALDEEEAGWHKSVRKRDRSDGAESVWLDPIVFDERIIERMRLFELTRDDEERAAQLFQLPRGDKKDSYE</sequence>
<evidence type="ECO:0000313" key="13">
    <source>
        <dbReference type="EMBL" id="KAL1306930.1"/>
    </source>
</evidence>
<evidence type="ECO:0000256" key="2">
    <source>
        <dbReference type="ARBA" id="ARBA00006355"/>
    </source>
</evidence>
<keyword evidence="14" id="KW-1185">Reference proteome</keyword>
<keyword evidence="7" id="KW-0653">Protein transport</keyword>
<evidence type="ECO:0000256" key="5">
    <source>
        <dbReference type="ARBA" id="ARBA00022692"/>
    </source>
</evidence>
<keyword evidence="10" id="KW-0496">Mitochondrion</keyword>
<gene>
    <name evidence="13" type="ORF">AAFC00_005572</name>
</gene>
<comment type="subcellular location">
    <subcellularLocation>
        <location evidence="1">Mitochondrion inner membrane</location>
        <topology evidence="1">Single-pass membrane protein</topology>
    </subcellularLocation>
</comment>
<evidence type="ECO:0000256" key="1">
    <source>
        <dbReference type="ARBA" id="ARBA00004434"/>
    </source>
</evidence>
<keyword evidence="9" id="KW-0811">Translocation</keyword>
<name>A0ABR3PLA1_9PEZI</name>
<keyword evidence="11" id="KW-0472">Membrane</keyword>
<evidence type="ECO:0000256" key="8">
    <source>
        <dbReference type="ARBA" id="ARBA00022989"/>
    </source>
</evidence>
<keyword evidence="4" id="KW-0813">Transport</keyword>
<keyword evidence="6" id="KW-0999">Mitochondrion inner membrane</keyword>